<evidence type="ECO:0000256" key="5">
    <source>
        <dbReference type="ARBA" id="ARBA00023146"/>
    </source>
</evidence>
<organism evidence="8">
    <name type="scientific">hydrothermal vent metagenome</name>
    <dbReference type="NCBI Taxonomy" id="652676"/>
    <lineage>
        <taxon>unclassified sequences</taxon>
        <taxon>metagenomes</taxon>
        <taxon>ecological metagenomes</taxon>
    </lineage>
</organism>
<feature type="domain" description="Methionyl/Leucyl tRNA synthetase" evidence="7">
    <location>
        <begin position="7"/>
        <end position="140"/>
    </location>
</feature>
<dbReference type="SUPFAM" id="SSF52374">
    <property type="entry name" value="Nucleotidylyl transferase"/>
    <property type="match status" value="1"/>
</dbReference>
<keyword evidence="1 8" id="KW-0436">Ligase</keyword>
<dbReference type="InterPro" id="IPR014729">
    <property type="entry name" value="Rossmann-like_a/b/a_fold"/>
</dbReference>
<keyword evidence="4" id="KW-0648">Protein biosynthesis</keyword>
<dbReference type="InterPro" id="IPR023457">
    <property type="entry name" value="Met-tRNA_synth_2"/>
</dbReference>
<evidence type="ECO:0000256" key="6">
    <source>
        <dbReference type="ARBA" id="ARBA00030904"/>
    </source>
</evidence>
<dbReference type="PROSITE" id="PS00178">
    <property type="entry name" value="AA_TRNA_LIGASE_I"/>
    <property type="match status" value="1"/>
</dbReference>
<reference evidence="8" key="1">
    <citation type="submission" date="2018-06" db="EMBL/GenBank/DDBJ databases">
        <authorList>
            <person name="Zhirakovskaya E."/>
        </authorList>
    </citation>
    <scope>NUCLEOTIDE SEQUENCE</scope>
</reference>
<protein>
    <recommendedName>
        <fullName evidence="6">Methionyl-tRNA synthetase</fullName>
    </recommendedName>
</protein>
<dbReference type="PANTHER" id="PTHR43326:SF1">
    <property type="entry name" value="METHIONINE--TRNA LIGASE, MITOCHONDRIAL"/>
    <property type="match status" value="1"/>
</dbReference>
<name>A0A3B0UGV3_9ZZZZ</name>
<evidence type="ECO:0000313" key="8">
    <source>
        <dbReference type="EMBL" id="VAW18856.1"/>
    </source>
</evidence>
<dbReference type="AlphaFoldDB" id="A0A3B0UGV3"/>
<dbReference type="Gene3D" id="3.40.50.620">
    <property type="entry name" value="HUPs"/>
    <property type="match status" value="1"/>
</dbReference>
<dbReference type="GO" id="GO:0005524">
    <property type="term" value="F:ATP binding"/>
    <property type="evidence" value="ECO:0007669"/>
    <property type="project" value="UniProtKB-KW"/>
</dbReference>
<evidence type="ECO:0000259" key="7">
    <source>
        <dbReference type="Pfam" id="PF09334"/>
    </source>
</evidence>
<sequence>MSDKKPFYITTAIFYPNGAPHIGHAYEAIATDALARFQRLDGREVYFLTGSDEHGIKMLQTARDEGLTPAELADRNTPQFVDMVAALNCSNDDFIRTSDPAHHASVQEVWRRMEANGDIYLDAYSGWYSVRDEAYYDESELVVGEGAEKLSPQGTPVEWMEEE</sequence>
<dbReference type="PRINTS" id="PR01041">
    <property type="entry name" value="TRNASYNTHMET"/>
</dbReference>
<evidence type="ECO:0000256" key="1">
    <source>
        <dbReference type="ARBA" id="ARBA00022598"/>
    </source>
</evidence>
<keyword evidence="5 8" id="KW-0030">Aminoacyl-tRNA synthetase</keyword>
<dbReference type="PANTHER" id="PTHR43326">
    <property type="entry name" value="METHIONYL-TRNA SYNTHETASE"/>
    <property type="match status" value="1"/>
</dbReference>
<dbReference type="Pfam" id="PF09334">
    <property type="entry name" value="tRNA-synt_1g"/>
    <property type="match status" value="1"/>
</dbReference>
<dbReference type="InterPro" id="IPR015413">
    <property type="entry name" value="Methionyl/Leucyl_tRNA_Synth"/>
</dbReference>
<keyword evidence="3" id="KW-0067">ATP-binding</keyword>
<dbReference type="EMBL" id="UOEM01000119">
    <property type="protein sequence ID" value="VAW18856.1"/>
    <property type="molecule type" value="Genomic_DNA"/>
</dbReference>
<dbReference type="InterPro" id="IPR001412">
    <property type="entry name" value="aa-tRNA-synth_I_CS"/>
</dbReference>
<feature type="non-terminal residue" evidence="8">
    <location>
        <position position="163"/>
    </location>
</feature>
<keyword evidence="2" id="KW-0547">Nucleotide-binding</keyword>
<accession>A0A3B0UGV3</accession>
<proteinExistence type="predicted"/>
<gene>
    <name evidence="8" type="ORF">MNBD_ALPHA09-1272</name>
</gene>
<dbReference type="GO" id="GO:0004825">
    <property type="term" value="F:methionine-tRNA ligase activity"/>
    <property type="evidence" value="ECO:0007669"/>
    <property type="project" value="InterPro"/>
</dbReference>
<evidence type="ECO:0000256" key="4">
    <source>
        <dbReference type="ARBA" id="ARBA00022917"/>
    </source>
</evidence>
<dbReference type="InterPro" id="IPR033911">
    <property type="entry name" value="MetRS_core"/>
</dbReference>
<dbReference type="GO" id="GO:0006431">
    <property type="term" value="P:methionyl-tRNA aminoacylation"/>
    <property type="evidence" value="ECO:0007669"/>
    <property type="project" value="InterPro"/>
</dbReference>
<evidence type="ECO:0000256" key="2">
    <source>
        <dbReference type="ARBA" id="ARBA00022741"/>
    </source>
</evidence>
<evidence type="ECO:0000256" key="3">
    <source>
        <dbReference type="ARBA" id="ARBA00022840"/>
    </source>
</evidence>